<evidence type="ECO:0000259" key="1">
    <source>
        <dbReference type="PROSITE" id="PS51388"/>
    </source>
</evidence>
<dbReference type="AlphaFoldDB" id="A0A6L2P9I3"/>
<dbReference type="InterPro" id="IPR003130">
    <property type="entry name" value="GED"/>
</dbReference>
<dbReference type="Gene3D" id="1.20.120.1240">
    <property type="entry name" value="Dynamin, middle domain"/>
    <property type="match status" value="1"/>
</dbReference>
<dbReference type="PROSITE" id="PS51388">
    <property type="entry name" value="GED"/>
    <property type="match status" value="1"/>
</dbReference>
<gene>
    <name evidence="2" type="ORF">Tci_065810</name>
</gene>
<evidence type="ECO:0000313" key="2">
    <source>
        <dbReference type="EMBL" id="GEU93832.1"/>
    </source>
</evidence>
<dbReference type="Pfam" id="PF02212">
    <property type="entry name" value="GED"/>
    <property type="match status" value="1"/>
</dbReference>
<protein>
    <submittedName>
        <fullName evidence="2">Ribonuclease H-like domain-containing protein</fullName>
    </submittedName>
</protein>
<dbReference type="EMBL" id="BKCJ010010938">
    <property type="protein sequence ID" value="GEU93832.1"/>
    <property type="molecule type" value="Genomic_DNA"/>
</dbReference>
<reference evidence="2" key="1">
    <citation type="journal article" date="2019" name="Sci. Rep.">
        <title>Draft genome of Tanacetum cinerariifolium, the natural source of mosquito coil.</title>
        <authorList>
            <person name="Yamashiro T."/>
            <person name="Shiraishi A."/>
            <person name="Satake H."/>
            <person name="Nakayama K."/>
        </authorList>
    </citation>
    <scope>NUCLEOTIDE SEQUENCE</scope>
</reference>
<dbReference type="InterPro" id="IPR020850">
    <property type="entry name" value="GED_dom"/>
</dbReference>
<dbReference type="GO" id="GO:0005525">
    <property type="term" value="F:GTP binding"/>
    <property type="evidence" value="ECO:0007669"/>
    <property type="project" value="InterPro"/>
</dbReference>
<sequence>MATYNKLMGRRTALSTFISNNYSTLKVEDYGDINIRHLYGVAANTRDQAFDLKMRMTAYWIIVLKRLVDWVALQLRFLIQKVVNEDIGKEMREVIVRGGSIEKMLDEPPSVAIKREKLQRSIALLKESKEVIEEVVNCMVVTNN</sequence>
<accession>A0A6L2P9I3</accession>
<feature type="domain" description="GED" evidence="1">
    <location>
        <begin position="49"/>
        <end position="140"/>
    </location>
</feature>
<name>A0A6L2P9I3_TANCI</name>
<organism evidence="2">
    <name type="scientific">Tanacetum cinerariifolium</name>
    <name type="common">Dalmatian daisy</name>
    <name type="synonym">Chrysanthemum cinerariifolium</name>
    <dbReference type="NCBI Taxonomy" id="118510"/>
    <lineage>
        <taxon>Eukaryota</taxon>
        <taxon>Viridiplantae</taxon>
        <taxon>Streptophyta</taxon>
        <taxon>Embryophyta</taxon>
        <taxon>Tracheophyta</taxon>
        <taxon>Spermatophyta</taxon>
        <taxon>Magnoliopsida</taxon>
        <taxon>eudicotyledons</taxon>
        <taxon>Gunneridae</taxon>
        <taxon>Pentapetalae</taxon>
        <taxon>asterids</taxon>
        <taxon>campanulids</taxon>
        <taxon>Asterales</taxon>
        <taxon>Asteraceae</taxon>
        <taxon>Asteroideae</taxon>
        <taxon>Anthemideae</taxon>
        <taxon>Anthemidinae</taxon>
        <taxon>Tanacetum</taxon>
    </lineage>
</organism>
<proteinExistence type="predicted"/>
<dbReference type="GO" id="GO:0003924">
    <property type="term" value="F:GTPase activity"/>
    <property type="evidence" value="ECO:0007669"/>
    <property type="project" value="InterPro"/>
</dbReference>
<comment type="caution">
    <text evidence="2">The sequence shown here is derived from an EMBL/GenBank/DDBJ whole genome shotgun (WGS) entry which is preliminary data.</text>
</comment>
<dbReference type="SMART" id="SM00302">
    <property type="entry name" value="GED"/>
    <property type="match status" value="1"/>
</dbReference>